<dbReference type="EMBL" id="OOIL02001591">
    <property type="protein sequence ID" value="VFQ77011.1"/>
    <property type="molecule type" value="Genomic_DNA"/>
</dbReference>
<evidence type="ECO:0000313" key="1">
    <source>
        <dbReference type="EMBL" id="VFQ77011.1"/>
    </source>
</evidence>
<protein>
    <submittedName>
        <fullName evidence="1">Uncharacterized protein</fullName>
    </submittedName>
</protein>
<accession>A0A484LKU5</accession>
<organism evidence="1 2">
    <name type="scientific">Cuscuta campestris</name>
    <dbReference type="NCBI Taxonomy" id="132261"/>
    <lineage>
        <taxon>Eukaryota</taxon>
        <taxon>Viridiplantae</taxon>
        <taxon>Streptophyta</taxon>
        <taxon>Embryophyta</taxon>
        <taxon>Tracheophyta</taxon>
        <taxon>Spermatophyta</taxon>
        <taxon>Magnoliopsida</taxon>
        <taxon>eudicotyledons</taxon>
        <taxon>Gunneridae</taxon>
        <taxon>Pentapetalae</taxon>
        <taxon>asterids</taxon>
        <taxon>lamiids</taxon>
        <taxon>Solanales</taxon>
        <taxon>Convolvulaceae</taxon>
        <taxon>Cuscuteae</taxon>
        <taxon>Cuscuta</taxon>
        <taxon>Cuscuta subgen. Grammica</taxon>
        <taxon>Cuscuta sect. Cleistogrammica</taxon>
    </lineage>
</organism>
<reference evidence="1 2" key="1">
    <citation type="submission" date="2018-04" db="EMBL/GenBank/DDBJ databases">
        <authorList>
            <person name="Vogel A."/>
        </authorList>
    </citation>
    <scope>NUCLEOTIDE SEQUENCE [LARGE SCALE GENOMIC DNA]</scope>
</reference>
<sequence length="110" mass="12819">MSIPDDCFHYQDGSFLWFNTEEEVTRFLTYFAKRAVAPPKTLLESLPEKLGYDTLDAHLHQSALWPFVSKSQRTYNPALVRAFYLNLRRDGDVIYSMVKNTPIELTVSRQ</sequence>
<name>A0A484LKU5_9ASTE</name>
<proteinExistence type="predicted"/>
<gene>
    <name evidence="1" type="ORF">CCAM_LOCUS18787</name>
</gene>
<evidence type="ECO:0000313" key="2">
    <source>
        <dbReference type="Proteomes" id="UP000595140"/>
    </source>
</evidence>
<dbReference type="Proteomes" id="UP000595140">
    <property type="component" value="Unassembled WGS sequence"/>
</dbReference>
<dbReference type="AlphaFoldDB" id="A0A484LKU5"/>
<keyword evidence="2" id="KW-1185">Reference proteome</keyword>